<protein>
    <recommendedName>
        <fullName evidence="3">VWFA domain-containing protein</fullName>
    </recommendedName>
</protein>
<proteinExistence type="predicted"/>
<evidence type="ECO:0008006" key="3">
    <source>
        <dbReference type="Google" id="ProtNLM"/>
    </source>
</evidence>
<dbReference type="Gene3D" id="3.40.50.410">
    <property type="entry name" value="von Willebrand factor, type A domain"/>
    <property type="match status" value="1"/>
</dbReference>
<organism evidence="1 2">
    <name type="scientific">Seminavis robusta</name>
    <dbReference type="NCBI Taxonomy" id="568900"/>
    <lineage>
        <taxon>Eukaryota</taxon>
        <taxon>Sar</taxon>
        <taxon>Stramenopiles</taxon>
        <taxon>Ochrophyta</taxon>
        <taxon>Bacillariophyta</taxon>
        <taxon>Bacillariophyceae</taxon>
        <taxon>Bacillariophycidae</taxon>
        <taxon>Naviculales</taxon>
        <taxon>Naviculaceae</taxon>
        <taxon>Seminavis</taxon>
    </lineage>
</organism>
<dbReference type="AlphaFoldDB" id="A0A9N8HA20"/>
<reference evidence="1" key="1">
    <citation type="submission" date="2020-06" db="EMBL/GenBank/DDBJ databases">
        <authorList>
            <consortium name="Plant Systems Biology data submission"/>
        </authorList>
    </citation>
    <scope>NUCLEOTIDE SEQUENCE</scope>
    <source>
        <strain evidence="1">D6</strain>
    </source>
</reference>
<dbReference type="OrthoDB" id="2142040at2759"/>
<evidence type="ECO:0000313" key="2">
    <source>
        <dbReference type="Proteomes" id="UP001153069"/>
    </source>
</evidence>
<dbReference type="Proteomes" id="UP001153069">
    <property type="component" value="Unassembled WGS sequence"/>
</dbReference>
<name>A0A9N8HA20_9STRA</name>
<gene>
    <name evidence="1" type="ORF">SEMRO_276_G105970.1</name>
</gene>
<evidence type="ECO:0000313" key="1">
    <source>
        <dbReference type="EMBL" id="CAB9506711.1"/>
    </source>
</evidence>
<dbReference type="SUPFAM" id="SSF53300">
    <property type="entry name" value="vWA-like"/>
    <property type="match status" value="1"/>
</dbReference>
<dbReference type="EMBL" id="CAICTM010000275">
    <property type="protein sequence ID" value="CAB9506711.1"/>
    <property type="molecule type" value="Genomic_DNA"/>
</dbReference>
<keyword evidence="2" id="KW-1185">Reference proteome</keyword>
<comment type="caution">
    <text evidence="1">The sequence shown here is derived from an EMBL/GenBank/DDBJ whole genome shotgun (WGS) entry which is preliminary data.</text>
</comment>
<accession>A0A9N8HA20</accession>
<sequence length="385" mass="43774">MSKTYDAIPVVLLAEPLDSPNNTRTTNLALAKKQHKDIDELQLERLVEQGYSRGLAESLTKTKAAFGQRIWIIDNSGSMRHTDGHRIVPTLKKGDVKMVPCSRWEEIQECVKYHIAMAGAIEASTYFRFLNHPGANVGPQQFSVADNSERIMEDVHDAQNIIRRAKPGGCTPLTSHILEIHREVKALAPELRRTGQRVTIVIATDGLPTDECGYGGEVLQKEFVDALRMLEGLPVWVVIRLCTDEDKVVEFYNDLDVILELSVEVLDDFVAEAKEVCEFNPWLNYALPIHRMREMGYHDRVFDMLDERLLTKSELRDFCFLLFGESNFDGVPDPSLDWDGFIQNVERLLQSESLQWNPVKQRMKPWISVKKLNRCYGGGATCVIL</sequence>
<dbReference type="InterPro" id="IPR036465">
    <property type="entry name" value="vWFA_dom_sf"/>
</dbReference>